<evidence type="ECO:0000313" key="1">
    <source>
        <dbReference type="EMBL" id="QOU21046.1"/>
    </source>
</evidence>
<dbReference type="Proteomes" id="UP000663131">
    <property type="component" value="Chromosome 8"/>
</dbReference>
<dbReference type="KEGG" id="bbrx:BRETT_000763"/>
<dbReference type="Pfam" id="PF04430">
    <property type="entry name" value="DUF498"/>
    <property type="match status" value="1"/>
</dbReference>
<evidence type="ECO:0008006" key="3">
    <source>
        <dbReference type="Google" id="ProtNLM"/>
    </source>
</evidence>
<dbReference type="GO" id="GO:0005743">
    <property type="term" value="C:mitochondrial inner membrane"/>
    <property type="evidence" value="ECO:0007669"/>
    <property type="project" value="TreeGrafter"/>
</dbReference>
<name>A0A871R6Y7_DEKBR</name>
<reference evidence="1" key="1">
    <citation type="submission" date="2020-10" db="EMBL/GenBank/DDBJ databases">
        <authorList>
            <person name="Palmer J.M."/>
        </authorList>
    </citation>
    <scope>NUCLEOTIDE SEQUENCE</scope>
    <source>
        <strain evidence="1">UCD 2041</strain>
    </source>
</reference>
<sequence>MLSLLKRPCKPLKLVQSRLFATTKIGCGMRVGNQFKGADLGHHLNDYDLFATAKRPGSNIEMVSPGAIVFSNMKVVRSPNKQKEPIGTLLLNDQIFEVNFKSCKLGHNNNVFNMDHKFLDLLRALYPKPELIVLGLGKQTRMISKSTREGFNKLGIRLEISDTEHAAMNYDMLATERTPALVGALLLPSNW</sequence>
<dbReference type="Gene3D" id="3.40.1230.10">
    <property type="entry name" value="MTH938-like"/>
    <property type="match status" value="1"/>
</dbReference>
<organism evidence="1 2">
    <name type="scientific">Dekkera bruxellensis</name>
    <name type="common">Brettanomyces custersii</name>
    <dbReference type="NCBI Taxonomy" id="5007"/>
    <lineage>
        <taxon>Eukaryota</taxon>
        <taxon>Fungi</taxon>
        <taxon>Dikarya</taxon>
        <taxon>Ascomycota</taxon>
        <taxon>Saccharomycotina</taxon>
        <taxon>Pichiomycetes</taxon>
        <taxon>Pichiales</taxon>
        <taxon>Pichiaceae</taxon>
        <taxon>Brettanomyces</taxon>
    </lineage>
</organism>
<reference evidence="1" key="2">
    <citation type="journal article" name="BMC Genomics">
        <title>New genome assemblies reveal patterns of domestication and adaptation across Brettanomyces (Dekkera) species.</title>
        <authorList>
            <person name="Roach M.J."/>
            <person name="Borneman A.R."/>
        </authorList>
    </citation>
    <scope>NUCLEOTIDE SEQUENCE</scope>
    <source>
        <strain evidence="1">UCD 2041</strain>
    </source>
</reference>
<dbReference type="InterPro" id="IPR007523">
    <property type="entry name" value="NDUFAF3/AAMDC"/>
</dbReference>
<dbReference type="AlphaFoldDB" id="A0A871R6Y7"/>
<evidence type="ECO:0000313" key="2">
    <source>
        <dbReference type="Proteomes" id="UP000663131"/>
    </source>
</evidence>
<proteinExistence type="predicted"/>
<dbReference type="OrthoDB" id="20681at2759"/>
<accession>A0A871R6Y7</accession>
<protein>
    <recommendedName>
        <fullName evidence="3">NADH dehydrogenase [ubiquinone] 1 alpha subcomplex assembly factor 3</fullName>
    </recommendedName>
</protein>
<dbReference type="SUPFAM" id="SSF64076">
    <property type="entry name" value="MTH938-like"/>
    <property type="match status" value="1"/>
</dbReference>
<gene>
    <name evidence="1" type="ORF">BRETT_000763</name>
</gene>
<dbReference type="EMBL" id="CP063136">
    <property type="protein sequence ID" value="QOU21046.1"/>
    <property type="molecule type" value="Genomic_DNA"/>
</dbReference>
<dbReference type="GO" id="GO:0032981">
    <property type="term" value="P:mitochondrial respiratory chain complex I assembly"/>
    <property type="evidence" value="ECO:0007669"/>
    <property type="project" value="TreeGrafter"/>
</dbReference>
<dbReference type="GeneID" id="64572688"/>
<dbReference type="PANTHER" id="PTHR21192">
    <property type="entry name" value="NUCLEAR PROTEIN E3-3"/>
    <property type="match status" value="1"/>
</dbReference>
<dbReference type="InterPro" id="IPR036748">
    <property type="entry name" value="MTH938-like_sf"/>
</dbReference>
<dbReference type="RefSeq" id="XP_041137539.1">
    <property type="nucleotide sequence ID" value="XM_041279325.1"/>
</dbReference>
<dbReference type="PANTHER" id="PTHR21192:SF2">
    <property type="entry name" value="NADH DEHYDROGENASE [UBIQUINONE] 1 ALPHA SUBCOMPLEX ASSEMBLY FACTOR 3"/>
    <property type="match status" value="1"/>
</dbReference>